<dbReference type="InterPro" id="IPR029069">
    <property type="entry name" value="HotDog_dom_sf"/>
</dbReference>
<proteinExistence type="predicted"/>
<protein>
    <recommendedName>
        <fullName evidence="2">DUF4442 domain-containing protein</fullName>
    </recommendedName>
</protein>
<dbReference type="CDD" id="cd03443">
    <property type="entry name" value="PaaI_thioesterase"/>
    <property type="match status" value="1"/>
</dbReference>
<sequence>MSLAPLKKAWAFLSPLPYGKTILSIGIGLFVPYTGTIRPRVLDLQPGYSKVLMRDKRVVRNHLNSVHAIALMNLAELSTGLALNFGLPDDAISILTKLEIEYHKKARGDLIAECSVLDVPKVISERHSFNIQVATRDKQGDIVTTAKAQWLVGPARR</sequence>
<dbReference type="InterPro" id="IPR027961">
    <property type="entry name" value="DUF4442"/>
</dbReference>
<evidence type="ECO:0000313" key="1">
    <source>
        <dbReference type="EMBL" id="CAE0247773.1"/>
    </source>
</evidence>
<name>A0A7S3D630_9EUKA</name>
<reference evidence="1" key="1">
    <citation type="submission" date="2021-01" db="EMBL/GenBank/DDBJ databases">
        <authorList>
            <person name="Corre E."/>
            <person name="Pelletier E."/>
            <person name="Niang G."/>
            <person name="Scheremetjew M."/>
            <person name="Finn R."/>
            <person name="Kale V."/>
            <person name="Holt S."/>
            <person name="Cochrane G."/>
            <person name="Meng A."/>
            <person name="Brown T."/>
            <person name="Cohen L."/>
        </authorList>
    </citation>
    <scope>NUCLEOTIDE SEQUENCE</scope>
    <source>
        <strain evidence="1">NIES-2562</strain>
    </source>
</reference>
<dbReference type="Gene3D" id="3.10.129.10">
    <property type="entry name" value="Hotdog Thioesterase"/>
    <property type="match status" value="1"/>
</dbReference>
<dbReference type="SUPFAM" id="SSF54637">
    <property type="entry name" value="Thioesterase/thiol ester dehydrase-isomerase"/>
    <property type="match status" value="1"/>
</dbReference>
<dbReference type="Pfam" id="PF14539">
    <property type="entry name" value="DUF4442"/>
    <property type="match status" value="1"/>
</dbReference>
<dbReference type="EMBL" id="HBIB01015403">
    <property type="protein sequence ID" value="CAE0247773.1"/>
    <property type="molecule type" value="Transcribed_RNA"/>
</dbReference>
<evidence type="ECO:0008006" key="2">
    <source>
        <dbReference type="Google" id="ProtNLM"/>
    </source>
</evidence>
<organism evidence="1">
    <name type="scientific">Palpitomonas bilix</name>
    <dbReference type="NCBI Taxonomy" id="652834"/>
    <lineage>
        <taxon>Eukaryota</taxon>
        <taxon>Eukaryota incertae sedis</taxon>
    </lineage>
</organism>
<dbReference type="AlphaFoldDB" id="A0A7S3D630"/>
<accession>A0A7S3D630</accession>
<gene>
    <name evidence="1" type="ORF">PBIL07802_LOCUS9965</name>
</gene>